<evidence type="ECO:0000313" key="11">
    <source>
        <dbReference type="EMBL" id="GGI94162.1"/>
    </source>
</evidence>
<dbReference type="SUPFAM" id="SSF81324">
    <property type="entry name" value="Voltage-gated potassium channels"/>
    <property type="match status" value="1"/>
</dbReference>
<feature type="compositionally biased region" description="Polar residues" evidence="8">
    <location>
        <begin position="425"/>
        <end position="438"/>
    </location>
</feature>
<reference evidence="11" key="2">
    <citation type="submission" date="2020-09" db="EMBL/GenBank/DDBJ databases">
        <authorList>
            <person name="Sun Q."/>
            <person name="Ohkuma M."/>
        </authorList>
    </citation>
    <scope>NUCLEOTIDE SEQUENCE</scope>
    <source>
        <strain evidence="11">JCM 14359</strain>
    </source>
</reference>
<dbReference type="PROSITE" id="PS51201">
    <property type="entry name" value="RCK_N"/>
    <property type="match status" value="1"/>
</dbReference>
<dbReference type="InterPro" id="IPR050721">
    <property type="entry name" value="Trk_Ktr_HKT_K-transport"/>
</dbReference>
<feature type="transmembrane region" description="Helical" evidence="9">
    <location>
        <begin position="191"/>
        <end position="207"/>
    </location>
</feature>
<evidence type="ECO:0000256" key="5">
    <source>
        <dbReference type="ARBA" id="ARBA00023065"/>
    </source>
</evidence>
<comment type="caution">
    <text evidence="11">The sequence shown here is derived from an EMBL/GenBank/DDBJ whole genome shotgun (WGS) entry which is preliminary data.</text>
</comment>
<comment type="subcellular location">
    <subcellularLocation>
        <location evidence="1">Cell membrane</location>
        <topology evidence="1">Multi-pass membrane protein</topology>
    </subcellularLocation>
</comment>
<protein>
    <recommendedName>
        <fullName evidence="10">RCK N-terminal domain-containing protein</fullName>
    </recommendedName>
</protein>
<keyword evidence="3 9" id="KW-0812">Transmembrane</keyword>
<sequence length="479" mass="49758">MVDSQGQPDERPFERMFYPVERIPFVEWREFSGAKPTVTLVAAVTVLAFVTGLSNLSQPQLVVDGPLGGIVPGTRIFVRFAGVLFAFPLALVTFGLSRRRRIAWLAALVLVPLLAVFPFLTGRPTEIPLFFLIVVTVPFLIANRGEFDTALALSSLQVASLTSILGVVVYGTIGSYGLREQFIELHNWGDAFYYVIVTIATVGYGDITPRTVEAELFSLSVILLGTGAFTVAVGALVGPAIESRMASAFGTMTASELALLEDHVVVLGYGDVTESFLDQVADGTDLVVVTTDTDAAARLSDAGIEVLTDDPTDESALVDARVDAARGVAVASDDDAANVLAVLATRNVNSDVRIVAVANGDTHVDKLGTVGADEVIDLRSIGGRLLGATVLDPDRDGDAGSPLEGLLGRTDGDFAGVATADPDSETSAAGTDGETSAAGTDGETSAADPDSETSAADPDGETSAADPDSETSAAGDTEP</sequence>
<name>A0A830E5F0_9EURY</name>
<feature type="domain" description="RCK N-terminal" evidence="10">
    <location>
        <begin position="261"/>
        <end position="376"/>
    </location>
</feature>
<keyword evidence="6 9" id="KW-0472">Membrane</keyword>
<dbReference type="AlphaFoldDB" id="A0A830E5F0"/>
<evidence type="ECO:0000259" key="10">
    <source>
        <dbReference type="PROSITE" id="PS51201"/>
    </source>
</evidence>
<dbReference type="PANTHER" id="PTHR43833">
    <property type="entry name" value="POTASSIUM CHANNEL PROTEIN 2-RELATED-RELATED"/>
    <property type="match status" value="1"/>
</dbReference>
<dbReference type="PRINTS" id="PR01333">
    <property type="entry name" value="2POREKCHANEL"/>
</dbReference>
<dbReference type="GO" id="GO:0005886">
    <property type="term" value="C:plasma membrane"/>
    <property type="evidence" value="ECO:0007669"/>
    <property type="project" value="UniProtKB-SubCell"/>
</dbReference>
<feature type="compositionally biased region" description="Polar residues" evidence="8">
    <location>
        <begin position="470"/>
        <end position="479"/>
    </location>
</feature>
<dbReference type="Proteomes" id="UP000653099">
    <property type="component" value="Unassembled WGS sequence"/>
</dbReference>
<organism evidence="11 12">
    <name type="scientific">Halobellus salinus</name>
    <dbReference type="NCBI Taxonomy" id="931585"/>
    <lineage>
        <taxon>Archaea</taxon>
        <taxon>Methanobacteriati</taxon>
        <taxon>Methanobacteriota</taxon>
        <taxon>Stenosarchaea group</taxon>
        <taxon>Halobacteria</taxon>
        <taxon>Halobacteriales</taxon>
        <taxon>Haloferacaceae</taxon>
        <taxon>Halobellus</taxon>
    </lineage>
</organism>
<dbReference type="InterPro" id="IPR013099">
    <property type="entry name" value="K_chnl_dom"/>
</dbReference>
<evidence type="ECO:0000256" key="2">
    <source>
        <dbReference type="ARBA" id="ARBA00022448"/>
    </source>
</evidence>
<dbReference type="InterPro" id="IPR003280">
    <property type="entry name" value="2pore_dom_K_chnl"/>
</dbReference>
<feature type="transmembrane region" description="Helical" evidence="9">
    <location>
        <begin position="219"/>
        <end position="241"/>
    </location>
</feature>
<evidence type="ECO:0000256" key="6">
    <source>
        <dbReference type="ARBA" id="ARBA00023136"/>
    </source>
</evidence>
<feature type="transmembrane region" description="Helical" evidence="9">
    <location>
        <begin position="76"/>
        <end position="96"/>
    </location>
</feature>
<dbReference type="InterPro" id="IPR036291">
    <property type="entry name" value="NAD(P)-bd_dom_sf"/>
</dbReference>
<keyword evidence="7" id="KW-0407">Ion channel</keyword>
<dbReference type="EMBL" id="BMOC01000001">
    <property type="protein sequence ID" value="GGI94162.1"/>
    <property type="molecule type" value="Genomic_DNA"/>
</dbReference>
<evidence type="ECO:0000313" key="12">
    <source>
        <dbReference type="Proteomes" id="UP000653099"/>
    </source>
</evidence>
<keyword evidence="12" id="KW-1185">Reference proteome</keyword>
<evidence type="ECO:0000256" key="1">
    <source>
        <dbReference type="ARBA" id="ARBA00004651"/>
    </source>
</evidence>
<feature type="transmembrane region" description="Helical" evidence="9">
    <location>
        <begin position="38"/>
        <end position="56"/>
    </location>
</feature>
<feature type="transmembrane region" description="Helical" evidence="9">
    <location>
        <begin position="150"/>
        <end position="171"/>
    </location>
</feature>
<proteinExistence type="predicted"/>
<dbReference type="SUPFAM" id="SSF51735">
    <property type="entry name" value="NAD(P)-binding Rossmann-fold domains"/>
    <property type="match status" value="1"/>
</dbReference>
<accession>A0A830E5F0</accession>
<feature type="transmembrane region" description="Helical" evidence="9">
    <location>
        <begin position="103"/>
        <end position="121"/>
    </location>
</feature>
<keyword evidence="4 9" id="KW-1133">Transmembrane helix</keyword>
<evidence type="ECO:0000256" key="4">
    <source>
        <dbReference type="ARBA" id="ARBA00022989"/>
    </source>
</evidence>
<dbReference type="Gene3D" id="3.40.50.720">
    <property type="entry name" value="NAD(P)-binding Rossmann-like Domain"/>
    <property type="match status" value="1"/>
</dbReference>
<dbReference type="PANTHER" id="PTHR43833:SF9">
    <property type="entry name" value="POTASSIUM CHANNEL PROTEIN YUGO-RELATED"/>
    <property type="match status" value="1"/>
</dbReference>
<dbReference type="Pfam" id="PF07885">
    <property type="entry name" value="Ion_trans_2"/>
    <property type="match status" value="1"/>
</dbReference>
<feature type="region of interest" description="Disordered" evidence="8">
    <location>
        <begin position="389"/>
        <end position="479"/>
    </location>
</feature>
<dbReference type="InterPro" id="IPR003148">
    <property type="entry name" value="RCK_N"/>
</dbReference>
<evidence type="ECO:0000256" key="9">
    <source>
        <dbReference type="SAM" id="Phobius"/>
    </source>
</evidence>
<feature type="transmembrane region" description="Helical" evidence="9">
    <location>
        <begin position="127"/>
        <end position="143"/>
    </location>
</feature>
<reference evidence="11" key="1">
    <citation type="journal article" date="2014" name="Int. J. Syst. Evol. Microbiol.">
        <title>Complete genome sequence of Corynebacterium casei LMG S-19264T (=DSM 44701T), isolated from a smear-ripened cheese.</title>
        <authorList>
            <consortium name="US DOE Joint Genome Institute (JGI-PGF)"/>
            <person name="Walter F."/>
            <person name="Albersmeier A."/>
            <person name="Kalinowski J."/>
            <person name="Ruckert C."/>
        </authorList>
    </citation>
    <scope>NUCLEOTIDE SEQUENCE</scope>
    <source>
        <strain evidence="11">JCM 14359</strain>
    </source>
</reference>
<gene>
    <name evidence="11" type="ORF">GCM10008995_00470</name>
</gene>
<evidence type="ECO:0000256" key="8">
    <source>
        <dbReference type="SAM" id="MobiDB-lite"/>
    </source>
</evidence>
<evidence type="ECO:0000256" key="3">
    <source>
        <dbReference type="ARBA" id="ARBA00022692"/>
    </source>
</evidence>
<evidence type="ECO:0000256" key="7">
    <source>
        <dbReference type="ARBA" id="ARBA00023303"/>
    </source>
</evidence>
<dbReference type="Gene3D" id="1.10.287.70">
    <property type="match status" value="1"/>
</dbReference>
<keyword evidence="5" id="KW-0406">Ion transport</keyword>
<dbReference type="GO" id="GO:0005267">
    <property type="term" value="F:potassium channel activity"/>
    <property type="evidence" value="ECO:0007669"/>
    <property type="project" value="InterPro"/>
</dbReference>
<keyword evidence="2" id="KW-0813">Transport</keyword>
<dbReference type="Pfam" id="PF02254">
    <property type="entry name" value="TrkA_N"/>
    <property type="match status" value="1"/>
</dbReference>